<name>A0A2P2QAF5_RHIMU</name>
<accession>A0A2P2QAF5</accession>
<feature type="signal peptide" evidence="1">
    <location>
        <begin position="1"/>
        <end position="17"/>
    </location>
</feature>
<keyword evidence="1" id="KW-0732">Signal</keyword>
<protein>
    <submittedName>
        <fullName evidence="2">Uncharacterized protein</fullName>
    </submittedName>
</protein>
<feature type="chain" id="PRO_5015145992" evidence="1">
    <location>
        <begin position="18"/>
        <end position="66"/>
    </location>
</feature>
<dbReference type="EMBL" id="GGEC01083496">
    <property type="protein sequence ID" value="MBX63980.1"/>
    <property type="molecule type" value="Transcribed_RNA"/>
</dbReference>
<reference evidence="2" key="1">
    <citation type="submission" date="2018-02" db="EMBL/GenBank/DDBJ databases">
        <title>Rhizophora mucronata_Transcriptome.</title>
        <authorList>
            <person name="Meera S.P."/>
            <person name="Sreeshan A."/>
            <person name="Augustine A."/>
        </authorList>
    </citation>
    <scope>NUCLEOTIDE SEQUENCE</scope>
    <source>
        <tissue evidence="2">Leaf</tissue>
    </source>
</reference>
<dbReference type="AlphaFoldDB" id="A0A2P2QAF5"/>
<proteinExistence type="predicted"/>
<evidence type="ECO:0000256" key="1">
    <source>
        <dbReference type="SAM" id="SignalP"/>
    </source>
</evidence>
<organism evidence="2">
    <name type="scientific">Rhizophora mucronata</name>
    <name type="common">Asiatic mangrove</name>
    <dbReference type="NCBI Taxonomy" id="61149"/>
    <lineage>
        <taxon>Eukaryota</taxon>
        <taxon>Viridiplantae</taxon>
        <taxon>Streptophyta</taxon>
        <taxon>Embryophyta</taxon>
        <taxon>Tracheophyta</taxon>
        <taxon>Spermatophyta</taxon>
        <taxon>Magnoliopsida</taxon>
        <taxon>eudicotyledons</taxon>
        <taxon>Gunneridae</taxon>
        <taxon>Pentapetalae</taxon>
        <taxon>rosids</taxon>
        <taxon>fabids</taxon>
        <taxon>Malpighiales</taxon>
        <taxon>Rhizophoraceae</taxon>
        <taxon>Rhizophora</taxon>
    </lineage>
</organism>
<evidence type="ECO:0000313" key="2">
    <source>
        <dbReference type="EMBL" id="MBX63980.1"/>
    </source>
</evidence>
<sequence>MWCKLQLTITIWINILAHESMHNKQHPTMKITSTELYKITKMSQTCFPPPKVVVARVTLSGKIAMS</sequence>